<reference evidence="5" key="2">
    <citation type="journal article" date="2023" name="IMA Fungus">
        <title>Comparative genomic study of the Penicillium genus elucidates a diverse pangenome and 15 lateral gene transfer events.</title>
        <authorList>
            <person name="Petersen C."/>
            <person name="Sorensen T."/>
            <person name="Nielsen M.R."/>
            <person name="Sondergaard T.E."/>
            <person name="Sorensen J.L."/>
            <person name="Fitzpatrick D.A."/>
            <person name="Frisvad J.C."/>
            <person name="Nielsen K.L."/>
        </authorList>
    </citation>
    <scope>NUCLEOTIDE SEQUENCE</scope>
    <source>
        <strain evidence="5">IBT 29677</strain>
    </source>
</reference>
<dbReference type="GeneID" id="81373057"/>
<dbReference type="Proteomes" id="UP001147747">
    <property type="component" value="Unassembled WGS sequence"/>
</dbReference>
<dbReference type="InterPro" id="IPR022991">
    <property type="entry name" value="Ribosomal_eL30_CS"/>
</dbReference>
<dbReference type="GO" id="GO:0005840">
    <property type="term" value="C:ribosome"/>
    <property type="evidence" value="ECO:0007669"/>
    <property type="project" value="UniProtKB-KW"/>
</dbReference>
<proteinExistence type="inferred from homology"/>
<dbReference type="OrthoDB" id="1928736at2759"/>
<comment type="caution">
    <text evidence="5">The sequence shown here is derived from an EMBL/GenBank/DDBJ whole genome shotgun (WGS) entry which is preliminary data.</text>
</comment>
<dbReference type="InterPro" id="IPR004038">
    <property type="entry name" value="Ribosomal_eL8/eL30/eS12/Gad45"/>
</dbReference>
<organism evidence="5 6">
    <name type="scientific">Penicillium cosmopolitanum</name>
    <dbReference type="NCBI Taxonomy" id="1131564"/>
    <lineage>
        <taxon>Eukaryota</taxon>
        <taxon>Fungi</taxon>
        <taxon>Dikarya</taxon>
        <taxon>Ascomycota</taxon>
        <taxon>Pezizomycotina</taxon>
        <taxon>Eurotiomycetes</taxon>
        <taxon>Eurotiomycetidae</taxon>
        <taxon>Eurotiales</taxon>
        <taxon>Aspergillaceae</taxon>
        <taxon>Penicillium</taxon>
    </lineage>
</organism>
<evidence type="ECO:0000313" key="6">
    <source>
        <dbReference type="Proteomes" id="UP001147747"/>
    </source>
</evidence>
<name>A0A9X0B3L1_9EURO</name>
<gene>
    <name evidence="5" type="ORF">N7509_009440</name>
</gene>
<dbReference type="PROSITE" id="PS00709">
    <property type="entry name" value="RIBOSOMAL_L30E_1"/>
    <property type="match status" value="1"/>
</dbReference>
<accession>A0A9X0B3L1</accession>
<dbReference type="PROSITE" id="PS00993">
    <property type="entry name" value="RIBOSOMAL_L30E_2"/>
    <property type="match status" value="1"/>
</dbReference>
<protein>
    <submittedName>
        <fullName evidence="5">Cytosolic large ribosomal subunit protein L30</fullName>
    </submittedName>
</protein>
<dbReference type="EMBL" id="JAPZBU010000009">
    <property type="protein sequence ID" value="KAJ5386899.1"/>
    <property type="molecule type" value="Genomic_DNA"/>
</dbReference>
<dbReference type="PANTHER" id="PTHR11449">
    <property type="entry name" value="RIBOSOMAL PROTEIN L30"/>
    <property type="match status" value="1"/>
</dbReference>
<dbReference type="InterPro" id="IPR039109">
    <property type="entry name" value="Ribosomal_eL30-like"/>
</dbReference>
<dbReference type="FunFam" id="3.30.1330.30:FF:000001">
    <property type="entry name" value="60S ribosomal protein L30"/>
    <property type="match status" value="1"/>
</dbReference>
<reference evidence="5" key="1">
    <citation type="submission" date="2022-12" db="EMBL/GenBank/DDBJ databases">
        <authorList>
            <person name="Petersen C."/>
        </authorList>
    </citation>
    <scope>NUCLEOTIDE SEQUENCE</scope>
    <source>
        <strain evidence="5">IBT 29677</strain>
    </source>
</reference>
<evidence type="ECO:0000259" key="4">
    <source>
        <dbReference type="Pfam" id="PF01248"/>
    </source>
</evidence>
<keyword evidence="3" id="KW-0687">Ribonucleoprotein</keyword>
<dbReference type="NCBIfam" id="NF002172">
    <property type="entry name" value="PRK01018.1"/>
    <property type="match status" value="1"/>
</dbReference>
<evidence type="ECO:0000256" key="1">
    <source>
        <dbReference type="ARBA" id="ARBA00007326"/>
    </source>
</evidence>
<dbReference type="AlphaFoldDB" id="A0A9X0B3L1"/>
<dbReference type="Pfam" id="PF01248">
    <property type="entry name" value="Ribosomal_L7Ae"/>
    <property type="match status" value="1"/>
</dbReference>
<dbReference type="GO" id="GO:0003723">
    <property type="term" value="F:RNA binding"/>
    <property type="evidence" value="ECO:0007669"/>
    <property type="project" value="InterPro"/>
</dbReference>
<dbReference type="GO" id="GO:1990904">
    <property type="term" value="C:ribonucleoprotein complex"/>
    <property type="evidence" value="ECO:0007669"/>
    <property type="project" value="UniProtKB-KW"/>
</dbReference>
<evidence type="ECO:0000256" key="2">
    <source>
        <dbReference type="ARBA" id="ARBA00022980"/>
    </source>
</evidence>
<dbReference type="InterPro" id="IPR029064">
    <property type="entry name" value="Ribosomal_eL30-like_sf"/>
</dbReference>
<dbReference type="Gene3D" id="3.30.1330.30">
    <property type="match status" value="1"/>
</dbReference>
<dbReference type="SUPFAM" id="SSF55315">
    <property type="entry name" value="L30e-like"/>
    <property type="match status" value="1"/>
</dbReference>
<evidence type="ECO:0000256" key="3">
    <source>
        <dbReference type="ARBA" id="ARBA00023274"/>
    </source>
</evidence>
<feature type="domain" description="Ribosomal protein eL8/eL30/eS12/Gadd45" evidence="4">
    <location>
        <begin position="12"/>
        <end position="104"/>
    </location>
</feature>
<comment type="similarity">
    <text evidence="1">Belongs to the eukaryotic ribosomal protein eL30 family.</text>
</comment>
<keyword evidence="6" id="KW-1185">Reference proteome</keyword>
<sequence length="107" mass="11348">MAGKKNKKGADNINARLALVMKSGKVTLGTKSTMKSLRSGKAKLVIIAGNAPPLRKSELEYYAMLAKTPVHHFAGNNIELGTACGKLFRCSTMAILDAGDSDILADQ</sequence>
<evidence type="ECO:0000313" key="5">
    <source>
        <dbReference type="EMBL" id="KAJ5386899.1"/>
    </source>
</evidence>
<keyword evidence="2" id="KW-0689">Ribosomal protein</keyword>
<dbReference type="RefSeq" id="XP_056484697.1">
    <property type="nucleotide sequence ID" value="XM_056634077.1"/>
</dbReference>